<reference evidence="2 3" key="1">
    <citation type="journal article" date="2023" name="Sci. Data">
        <title>Genome assembly of the Korean intertidal mud-creeper Batillaria attramentaria.</title>
        <authorList>
            <person name="Patra A.K."/>
            <person name="Ho P.T."/>
            <person name="Jun S."/>
            <person name="Lee S.J."/>
            <person name="Kim Y."/>
            <person name="Won Y.J."/>
        </authorList>
    </citation>
    <scope>NUCLEOTIDE SEQUENCE [LARGE SCALE GENOMIC DNA]</scope>
    <source>
        <strain evidence="2">Wonlab-2016</strain>
    </source>
</reference>
<feature type="compositionally biased region" description="Basic and acidic residues" evidence="1">
    <location>
        <begin position="14"/>
        <end position="23"/>
    </location>
</feature>
<comment type="caution">
    <text evidence="2">The sequence shown here is derived from an EMBL/GenBank/DDBJ whole genome shotgun (WGS) entry which is preliminary data.</text>
</comment>
<keyword evidence="3" id="KW-1185">Reference proteome</keyword>
<organism evidence="2 3">
    <name type="scientific">Batillaria attramentaria</name>
    <dbReference type="NCBI Taxonomy" id="370345"/>
    <lineage>
        <taxon>Eukaryota</taxon>
        <taxon>Metazoa</taxon>
        <taxon>Spiralia</taxon>
        <taxon>Lophotrochozoa</taxon>
        <taxon>Mollusca</taxon>
        <taxon>Gastropoda</taxon>
        <taxon>Caenogastropoda</taxon>
        <taxon>Sorbeoconcha</taxon>
        <taxon>Cerithioidea</taxon>
        <taxon>Batillariidae</taxon>
        <taxon>Batillaria</taxon>
    </lineage>
</organism>
<dbReference type="AlphaFoldDB" id="A0ABD0MB07"/>
<accession>A0ABD0MB07</accession>
<protein>
    <submittedName>
        <fullName evidence="2">Uncharacterized protein</fullName>
    </submittedName>
</protein>
<evidence type="ECO:0000313" key="3">
    <source>
        <dbReference type="Proteomes" id="UP001519460"/>
    </source>
</evidence>
<evidence type="ECO:0000313" key="2">
    <source>
        <dbReference type="EMBL" id="KAK7508351.1"/>
    </source>
</evidence>
<dbReference type="Proteomes" id="UP001519460">
    <property type="component" value="Unassembled WGS sequence"/>
</dbReference>
<gene>
    <name evidence="2" type="ORF">BaRGS_00000590</name>
</gene>
<evidence type="ECO:0000256" key="1">
    <source>
        <dbReference type="SAM" id="MobiDB-lite"/>
    </source>
</evidence>
<dbReference type="EMBL" id="JACVVK020000002">
    <property type="protein sequence ID" value="KAK7508351.1"/>
    <property type="molecule type" value="Genomic_DNA"/>
</dbReference>
<sequence>MVWCGVGRSGRRTKPYESPEYTEHSQTPNIPPHPKPVPGRVVRDSNSRTQADKIPPPSPPSPLSIHTPLPQSLSKARLFLVFPVNHPAYRRQVPRSTTFSVRSKRVNGSET</sequence>
<proteinExistence type="predicted"/>
<feature type="region of interest" description="Disordered" evidence="1">
    <location>
        <begin position="1"/>
        <end position="69"/>
    </location>
</feature>
<name>A0ABD0MB07_9CAEN</name>